<sequence>MKDYTAITERIRVLPKHYHFCVNIPVLTRISSVKAMFEFESPMEWLLLERSVLQVHEKHDLWLEERSDEYFG</sequence>
<dbReference type="AlphaFoldDB" id="A0A510IAB4"/>
<accession>A0A510IAB4</accession>
<protein>
    <submittedName>
        <fullName evidence="1">Uncharacterized protein</fullName>
    </submittedName>
</protein>
<evidence type="ECO:0000313" key="1">
    <source>
        <dbReference type="EMBL" id="BBL90497.1"/>
    </source>
</evidence>
<proteinExistence type="predicted"/>
<dbReference type="Proteomes" id="UP000315115">
    <property type="component" value="Chromosome 2"/>
</dbReference>
<organism evidence="1 2">
    <name type="scientific">Vibrio rotiferianus</name>
    <dbReference type="NCBI Taxonomy" id="190895"/>
    <lineage>
        <taxon>Bacteria</taxon>
        <taxon>Pseudomonadati</taxon>
        <taxon>Pseudomonadota</taxon>
        <taxon>Gammaproteobacteria</taxon>
        <taxon>Vibrionales</taxon>
        <taxon>Vibrionaceae</taxon>
        <taxon>Vibrio</taxon>
    </lineage>
</organism>
<name>A0A510IAB4_9VIBR</name>
<dbReference type="EMBL" id="AP019799">
    <property type="protein sequence ID" value="BBL90497.1"/>
    <property type="molecule type" value="Genomic_DNA"/>
</dbReference>
<evidence type="ECO:0000313" key="2">
    <source>
        <dbReference type="Proteomes" id="UP000315115"/>
    </source>
</evidence>
<gene>
    <name evidence="1" type="ORF">VroAM7_31500</name>
</gene>
<reference evidence="2" key="1">
    <citation type="submission" date="2019-07" db="EMBL/GenBank/DDBJ databases">
        <title>Complete Genome Sequences of Vibrion rotiferianus strain AM7.</title>
        <authorList>
            <person name="Miyazaki K."/>
            <person name="Wiseschart A."/>
            <person name="Pootanakit K."/>
            <person name="Ishimori K."/>
            <person name="Kitahara K."/>
        </authorList>
    </citation>
    <scope>NUCLEOTIDE SEQUENCE [LARGE SCALE GENOMIC DNA]</scope>
    <source>
        <strain evidence="2">AM7</strain>
    </source>
</reference>